<organism evidence="3 4">
    <name type="scientific">Gordonia pseudamarae</name>
    <dbReference type="NCBI Taxonomy" id="2831662"/>
    <lineage>
        <taxon>Bacteria</taxon>
        <taxon>Bacillati</taxon>
        <taxon>Actinomycetota</taxon>
        <taxon>Actinomycetes</taxon>
        <taxon>Mycobacteriales</taxon>
        <taxon>Gordoniaceae</taxon>
        <taxon>Gordonia</taxon>
    </lineage>
</organism>
<protein>
    <submittedName>
        <fullName evidence="3">BREX system Lon protease-like protein BrxL</fullName>
    </submittedName>
</protein>
<dbReference type="Pfam" id="PF13337">
    <property type="entry name" value="BrxL_ATPase"/>
    <property type="match status" value="1"/>
</dbReference>
<dbReference type="RefSeq" id="WP_213244940.1">
    <property type="nucleotide sequence ID" value="NZ_CP045806.1"/>
</dbReference>
<feature type="domain" description="BREX system Lon protease-like BrxL N-terminal" evidence="2">
    <location>
        <begin position="38"/>
        <end position="168"/>
    </location>
</feature>
<dbReference type="Pfam" id="PF20442">
    <property type="entry name" value="BrxL_N"/>
    <property type="match status" value="1"/>
</dbReference>
<evidence type="ECO:0000313" key="4">
    <source>
        <dbReference type="Proteomes" id="UP001059836"/>
    </source>
</evidence>
<gene>
    <name evidence="3" type="primary">brxL</name>
    <name evidence="3" type="ORF">GII31_18990</name>
</gene>
<dbReference type="Proteomes" id="UP001059836">
    <property type="component" value="Chromosome"/>
</dbReference>
<dbReference type="NCBIfam" id="TIGR02688">
    <property type="entry name" value="BREX system Lon protease-like protein BrxL"/>
    <property type="match status" value="1"/>
</dbReference>
<proteinExistence type="predicted"/>
<evidence type="ECO:0000259" key="2">
    <source>
        <dbReference type="Pfam" id="PF20442"/>
    </source>
</evidence>
<dbReference type="InterPro" id="IPR038113">
    <property type="entry name" value="MITD1_C_sf"/>
</dbReference>
<feature type="domain" description="MITD1 C-terminal phospholipase D-like" evidence="1">
    <location>
        <begin position="567"/>
        <end position="712"/>
    </location>
</feature>
<evidence type="ECO:0000313" key="3">
    <source>
        <dbReference type="EMBL" id="QHN36673.1"/>
    </source>
</evidence>
<evidence type="ECO:0000259" key="1">
    <source>
        <dbReference type="Pfam" id="PF16565"/>
    </source>
</evidence>
<sequence>MSEHIDLTEAALIEQAPDEGPTDVVTEQTQLDRKINAHFPGAVVRKDLVKAVKGNAIVPSYVLEYLLGQFAATDDEATIQEGIEKVRRILAEHYVHRNESELVKSKIREKGRFRIIDRVSVTLNEKDDVYQASFANLGIGGVLVEPNTVNANQKLLVGGVWCLCDIEYFHSDNAKVVPWILGRLQPIQMSSFDYAGYLEARAEFSTDEWIDLLIQSIGFNPEMFGRRAKLLQLTRLIPFVERNYNLVELGPKGTGKSHIYSEFSPHGMLISGGEITVPKLFVNNANGKIGLVGYWDVVAFDEFAGKKKRTDKALVDIMKNYMANKSFSRGVETLGAEASMVFVGNTSHTVPYMLKHSDLFDELPESYHDSAYLDRLHFYIPGWEVDTIRGEMFSSGYGFVVDYIAEVLKSMRNLDYSDRYRQHFELGSDISTRDRDGIHKTFSGLMKLLYPHEQATAEEIEEVLRFAIEGRKRVKDQILRMDDTMAAVKFGYQSVAGKWTAVTTLEEDEYPGHYHRGRPGVADKDADPVDLVGPASGAAVPEPAATQTPVEEELFQGQRDFAENQRGVSFEALLMPYLRGATRIELHDPYIRMNHQGRNLVELLALIAAAKDPADEVTVRLFTVLDPDPGYQKKQLQMLNQIIQGAAQQGITVEVAKDPGGHDRWIRTDNGWRINLGRGLDIFQKQDGGWFDFGSSRQEFRQVRAFGVTYIRDEA</sequence>
<dbReference type="InterPro" id="IPR032341">
    <property type="entry name" value="MITD1_C"/>
</dbReference>
<dbReference type="InterPro" id="IPR046838">
    <property type="entry name" value="BrxL_N"/>
</dbReference>
<keyword evidence="4" id="KW-1185">Reference proteome</keyword>
<name>A0ABX6IND3_9ACTN</name>
<dbReference type="EMBL" id="CP045809">
    <property type="protein sequence ID" value="QHN36673.1"/>
    <property type="molecule type" value="Genomic_DNA"/>
</dbReference>
<dbReference type="InterPro" id="IPR014061">
    <property type="entry name" value="BrxL-like"/>
</dbReference>
<reference evidence="3" key="1">
    <citation type="journal article" date="2021" name="Nat. Microbiol.">
        <title>Cocultivation of an ultrasmall environmental parasitic bacterium with lytic ability against bacteria associated with wastewater foams.</title>
        <authorList>
            <person name="Batinovic S."/>
            <person name="Rose J.J.A."/>
            <person name="Ratcliffe J."/>
            <person name="Seviour R.J."/>
            <person name="Petrovski S."/>
        </authorList>
    </citation>
    <scope>NUCLEOTIDE SEQUENCE</scope>
    <source>
        <strain evidence="3">CON9</strain>
    </source>
</reference>
<accession>A0ABX6IND3</accession>
<dbReference type="Pfam" id="PF16565">
    <property type="entry name" value="MIT_C"/>
    <property type="match status" value="1"/>
</dbReference>
<dbReference type="Gene3D" id="3.30.870.30">
    <property type="entry name" value="MITD, C-terminal phospholipase D-like domain"/>
    <property type="match status" value="1"/>
</dbReference>